<protein>
    <recommendedName>
        <fullName evidence="4">B box-type domain-containing protein</fullName>
    </recommendedName>
</protein>
<name>A0A9D4KR26_DREPO</name>
<dbReference type="Proteomes" id="UP000828390">
    <property type="component" value="Unassembled WGS sequence"/>
</dbReference>
<dbReference type="AlphaFoldDB" id="A0A9D4KR26"/>
<keyword evidence="1" id="KW-0862">Zinc</keyword>
<dbReference type="CDD" id="cd19757">
    <property type="entry name" value="Bbox1"/>
    <property type="match status" value="1"/>
</dbReference>
<dbReference type="PANTHER" id="PTHR25462:SF296">
    <property type="entry name" value="MEIOTIC P26, ISOFORM F"/>
    <property type="match status" value="1"/>
</dbReference>
<dbReference type="OrthoDB" id="6087631at2759"/>
<gene>
    <name evidence="5" type="ORF">DPMN_086522</name>
</gene>
<keyword evidence="1" id="KW-0479">Metal-binding</keyword>
<feature type="domain" description="B box-type" evidence="4">
    <location>
        <begin position="30"/>
        <end position="71"/>
    </location>
</feature>
<dbReference type="GO" id="GO:0008270">
    <property type="term" value="F:zinc ion binding"/>
    <property type="evidence" value="ECO:0007669"/>
    <property type="project" value="UniProtKB-KW"/>
</dbReference>
<dbReference type="PROSITE" id="PS50119">
    <property type="entry name" value="ZF_BBOX"/>
    <property type="match status" value="2"/>
</dbReference>
<evidence type="ECO:0000313" key="6">
    <source>
        <dbReference type="Proteomes" id="UP000828390"/>
    </source>
</evidence>
<keyword evidence="1" id="KW-0863">Zinc-finger</keyword>
<feature type="coiled-coil region" evidence="2">
    <location>
        <begin position="128"/>
        <end position="180"/>
    </location>
</feature>
<dbReference type="EMBL" id="JAIWYP010000003">
    <property type="protein sequence ID" value="KAH3844266.1"/>
    <property type="molecule type" value="Genomic_DNA"/>
</dbReference>
<dbReference type="Gene3D" id="3.30.160.60">
    <property type="entry name" value="Classic Zinc Finger"/>
    <property type="match status" value="1"/>
</dbReference>
<dbReference type="InterPro" id="IPR047153">
    <property type="entry name" value="TRIM45/56/19-like"/>
</dbReference>
<evidence type="ECO:0000256" key="1">
    <source>
        <dbReference type="PROSITE-ProRule" id="PRU00024"/>
    </source>
</evidence>
<dbReference type="PANTHER" id="PTHR25462">
    <property type="entry name" value="BONUS, ISOFORM C-RELATED"/>
    <property type="match status" value="1"/>
</dbReference>
<evidence type="ECO:0000256" key="2">
    <source>
        <dbReference type="SAM" id="Coils"/>
    </source>
</evidence>
<feature type="domain" description="B box-type" evidence="4">
    <location>
        <begin position="84"/>
        <end position="123"/>
    </location>
</feature>
<comment type="caution">
    <text evidence="5">The sequence shown here is derived from an EMBL/GenBank/DDBJ whole genome shotgun (WGS) entry which is preliminary data.</text>
</comment>
<sequence length="336" mass="38173">MEKENTFVSNQDKASDFDYKCDAMPLCEPCFRNKSSKAATVFCKDCSELFCDQCSHLHTIFKPGKHDIIIVADIDSIRVVVDMKGKDVCQEHNEKIKFYCQDHSKLCCSKCAFLHRKCEHVDEISSSYEQTHSELNALKESLQTIESDAEYIIDYCKKSENGLNESIKNMSKEVAEMKTRFIQLFEDAEKKMLTEANAVKCEESKRLGGRSAECAKIKVEIAQIVHTCSSVLEHGTPQQMFILLKLIDEKHQQMKGSISAQQQLQLTPKLAMSFPRELYELFALGENVMKLNSYNNKTGIDEEDIDVPTDAGDATTEDMPPLEEVEDDASRMEEVD</sequence>
<keyword evidence="6" id="KW-1185">Reference proteome</keyword>
<keyword evidence="2" id="KW-0175">Coiled coil</keyword>
<evidence type="ECO:0000256" key="3">
    <source>
        <dbReference type="SAM" id="MobiDB-lite"/>
    </source>
</evidence>
<dbReference type="InterPro" id="IPR000315">
    <property type="entry name" value="Znf_B-box"/>
</dbReference>
<feature type="region of interest" description="Disordered" evidence="3">
    <location>
        <begin position="298"/>
        <end position="336"/>
    </location>
</feature>
<evidence type="ECO:0000313" key="5">
    <source>
        <dbReference type="EMBL" id="KAH3844266.1"/>
    </source>
</evidence>
<evidence type="ECO:0000259" key="4">
    <source>
        <dbReference type="PROSITE" id="PS50119"/>
    </source>
</evidence>
<dbReference type="SUPFAM" id="SSF57845">
    <property type="entry name" value="B-box zinc-binding domain"/>
    <property type="match status" value="1"/>
</dbReference>
<proteinExistence type="predicted"/>
<reference evidence="5" key="1">
    <citation type="journal article" date="2019" name="bioRxiv">
        <title>The Genome of the Zebra Mussel, Dreissena polymorpha: A Resource for Invasive Species Research.</title>
        <authorList>
            <person name="McCartney M.A."/>
            <person name="Auch B."/>
            <person name="Kono T."/>
            <person name="Mallez S."/>
            <person name="Zhang Y."/>
            <person name="Obille A."/>
            <person name="Becker A."/>
            <person name="Abrahante J.E."/>
            <person name="Garbe J."/>
            <person name="Badalamenti J.P."/>
            <person name="Herman A."/>
            <person name="Mangelson H."/>
            <person name="Liachko I."/>
            <person name="Sullivan S."/>
            <person name="Sone E.D."/>
            <person name="Koren S."/>
            <person name="Silverstein K.A.T."/>
            <person name="Beckman K.B."/>
            <person name="Gohl D.M."/>
        </authorList>
    </citation>
    <scope>NUCLEOTIDE SEQUENCE</scope>
    <source>
        <strain evidence="5">Duluth1</strain>
        <tissue evidence="5">Whole animal</tissue>
    </source>
</reference>
<reference evidence="5" key="2">
    <citation type="submission" date="2020-11" db="EMBL/GenBank/DDBJ databases">
        <authorList>
            <person name="McCartney M.A."/>
            <person name="Auch B."/>
            <person name="Kono T."/>
            <person name="Mallez S."/>
            <person name="Becker A."/>
            <person name="Gohl D.M."/>
            <person name="Silverstein K.A.T."/>
            <person name="Koren S."/>
            <person name="Bechman K.B."/>
            <person name="Herman A."/>
            <person name="Abrahante J.E."/>
            <person name="Garbe J."/>
        </authorList>
    </citation>
    <scope>NUCLEOTIDE SEQUENCE</scope>
    <source>
        <strain evidence="5">Duluth1</strain>
        <tissue evidence="5">Whole animal</tissue>
    </source>
</reference>
<accession>A0A9D4KR26</accession>
<organism evidence="5 6">
    <name type="scientific">Dreissena polymorpha</name>
    <name type="common">Zebra mussel</name>
    <name type="synonym">Mytilus polymorpha</name>
    <dbReference type="NCBI Taxonomy" id="45954"/>
    <lineage>
        <taxon>Eukaryota</taxon>
        <taxon>Metazoa</taxon>
        <taxon>Spiralia</taxon>
        <taxon>Lophotrochozoa</taxon>
        <taxon>Mollusca</taxon>
        <taxon>Bivalvia</taxon>
        <taxon>Autobranchia</taxon>
        <taxon>Heteroconchia</taxon>
        <taxon>Euheterodonta</taxon>
        <taxon>Imparidentia</taxon>
        <taxon>Neoheterodontei</taxon>
        <taxon>Myida</taxon>
        <taxon>Dreissenoidea</taxon>
        <taxon>Dreissenidae</taxon>
        <taxon>Dreissena</taxon>
    </lineage>
</organism>